<dbReference type="Gene3D" id="1.20.58.530">
    <property type="match status" value="1"/>
</dbReference>
<dbReference type="SUPFAM" id="SSF52540">
    <property type="entry name" value="P-loop containing nucleoside triphosphate hydrolases"/>
    <property type="match status" value="1"/>
</dbReference>
<keyword evidence="5 6" id="KW-0009">Actin-binding</keyword>
<name>A0A7J6M9G3_PEROL</name>
<dbReference type="SMART" id="SM00242">
    <property type="entry name" value="MYSc"/>
    <property type="match status" value="1"/>
</dbReference>
<reference evidence="9 10" key="1">
    <citation type="submission" date="2020-04" db="EMBL/GenBank/DDBJ databases">
        <title>Perkinsus olseni comparative genomics.</title>
        <authorList>
            <person name="Bogema D.R."/>
        </authorList>
    </citation>
    <scope>NUCLEOTIDE SEQUENCE [LARGE SCALE GENOMIC DNA]</scope>
    <source>
        <strain evidence="9">ATCC PRA-31</strain>
    </source>
</reference>
<dbReference type="PROSITE" id="PS51456">
    <property type="entry name" value="MYOSIN_MOTOR"/>
    <property type="match status" value="1"/>
</dbReference>
<keyword evidence="1 6" id="KW-0547">Nucleotide-binding</keyword>
<dbReference type="GO" id="GO:0016459">
    <property type="term" value="C:myosin complex"/>
    <property type="evidence" value="ECO:0007669"/>
    <property type="project" value="UniProtKB-KW"/>
</dbReference>
<feature type="region of interest" description="Actin-binding" evidence="6">
    <location>
        <begin position="710"/>
        <end position="732"/>
    </location>
</feature>
<sequence>MSTTSSELPSVQPGDVAWVPWRRHGYRLATIVSLTSRGAHIEFKDLRADKSAGGSRKSSVGGTKIVPLNQIKVYDKTIDEARGHSDVTMQTHIDEANILHNMEVRYGEDLVYTYVSSVLLAVNPYKQLGGEERMAEYWQKPPHTMPPHPYAIAEAAYRNFISTQRSQAILISGESGAGKTETAKIVASYLAKKQTSGWAEDTPQVHSITGQVQHTVTELYDKVLRANPILEAFGNARTVRNNNSSRFGKYSSLWYTKSGRLVCASLTPFLLESARVTSHATGERNYHVFYQLLAGCSEEQQEKLRLRGDDGRDYVLTNQGGESVVSNEQRDHDAAKFAELCESLTSVGVTEEDQSDIFSIVSALLLLGGVEFEEDKEEDDEEEEGGHEEGAGGEPSQAEPEPPSQGGMDTTSNLVANDFLLLDDAASLLGLDTMLLNKTLLYRRMKLNNAASSYQVARTPEQVTQSLNTLIRVIYARLFERIVKKVNALMGYNDGSNDMERLYNHIGILDIYGFESLEKNSYEQLLINLTNERLQQFFVSKVLDREQQAYEAEGIQWESVPLPDATPTVKVIHGALSILDDCCLRASRGMPEDDDKYVGEVQQRFFDGSAGCKLKPPRPQKAPPNRGFRKGAKIERTKITSGFIINHYAGEVTYTASGWMEKNNGRMVPEMESLILGSSNAWAKELGDKEGCSMQCEKFKSVRKHFTDELEKMLKMLDKTGLHYIRCFNPNNQQSPDHFDRRYVLSQVIQCGTVELVNMMHHGYPNRLPIKDLVTRYKHMMPKRFHSMDDRAFILALLHGLGMPSSEFSVGLTRVFLRARQLEFLEKLKGSGEAQVDEDIIKEVLARVARQRFKSAVHAVIICQRLPKILKASKRLRTLAIFADKIWLVYRIKRATSRLLAAARRVIDERNKENQRLEELRIQAALKMQEDEEAKEAAMRREEERLKKVEEESRRKLEELRKKDEENRLRSEKRKHEGGDGSSVKDGRFVSPSPVLPSRKLQFDARAAEGPISSPCDLSFKSPANGGSVERQSIYHSVINQSPGNTPDWMNVEKHERRHIGSALDASLCDDLYADGSQQPPFCPVPRVFLTINNFVEGKHMSDKKWGVAGSSVVRSNGVVETALFFDAERRRLVAADLPLCGTGSRREVPLVASHAYVVDPIRSTVVEEGETAEEPVEAICQHPNKLDIFATTNGKDVVVWCWHGDQPGGWTNTPPETNSILEAKCVISDMLGRAPACIRLMTFLPHGNRVLLVTVVEVRDSIGQGGALRHILRLDEVLPQRSAQSGNHYRTRRHHDSVELETPAVRVAVAATVGMEDFVMEATSGQDSEDGGGIDVRESLVNPFRVLAAGLSGRTVLVGGRNVLQLFEVIEQPMTADGGENKKGGIQEERKIRLIADCVNDFDDFEDIDITDCLPILPEQRARPSRASQEGLVMVDRYLVSSSSGQVVSLVVSSQRHRGSSKSSGAKETLILDVSRSSIVVTATEAATPHVRSIVCPWREIQRMIPAGERPSKRATGPGLHPPRERGGDNEAMKAARRRTDRQAAAFYMLCSALGGIFWSVDISVQRDRNAGVVRQYNEPSQERKWTLSGEEWIFGPSSSSNARLESCEFECAEFSRVDRLRMVLVDTATKNLLVSTLDADAPPHVVHLPR</sequence>
<dbReference type="CDD" id="cd00124">
    <property type="entry name" value="MYSc"/>
    <property type="match status" value="1"/>
</dbReference>
<dbReference type="GO" id="GO:0005524">
    <property type="term" value="F:ATP binding"/>
    <property type="evidence" value="ECO:0007669"/>
    <property type="project" value="UniProtKB-UniRule"/>
</dbReference>
<dbReference type="Gene3D" id="3.40.850.10">
    <property type="entry name" value="Kinesin motor domain"/>
    <property type="match status" value="1"/>
</dbReference>
<evidence type="ECO:0000256" key="3">
    <source>
        <dbReference type="ARBA" id="ARBA00023123"/>
    </source>
</evidence>
<comment type="similarity">
    <text evidence="6">Belongs to the TRAFAC class myosin-kinesin ATPase superfamily. Myosin family.</text>
</comment>
<dbReference type="GO" id="GO:0016020">
    <property type="term" value="C:membrane"/>
    <property type="evidence" value="ECO:0007669"/>
    <property type="project" value="TreeGrafter"/>
</dbReference>
<feature type="binding site" evidence="6">
    <location>
        <begin position="173"/>
        <end position="180"/>
    </location>
    <ligand>
        <name>ATP</name>
        <dbReference type="ChEBI" id="CHEBI:30616"/>
    </ligand>
</feature>
<dbReference type="PANTHER" id="PTHR13140">
    <property type="entry name" value="MYOSIN"/>
    <property type="match status" value="1"/>
</dbReference>
<keyword evidence="3 6" id="KW-0518">Myosin</keyword>
<evidence type="ECO:0000256" key="5">
    <source>
        <dbReference type="ARBA" id="ARBA00023203"/>
    </source>
</evidence>
<feature type="region of interest" description="Disordered" evidence="7">
    <location>
        <begin position="1507"/>
        <end position="1534"/>
    </location>
</feature>
<dbReference type="InterPro" id="IPR027417">
    <property type="entry name" value="P-loop_NTPase"/>
</dbReference>
<evidence type="ECO:0000256" key="2">
    <source>
        <dbReference type="ARBA" id="ARBA00022840"/>
    </source>
</evidence>
<organism evidence="9 10">
    <name type="scientific">Perkinsus olseni</name>
    <name type="common">Perkinsus atlanticus</name>
    <dbReference type="NCBI Taxonomy" id="32597"/>
    <lineage>
        <taxon>Eukaryota</taxon>
        <taxon>Sar</taxon>
        <taxon>Alveolata</taxon>
        <taxon>Perkinsozoa</taxon>
        <taxon>Perkinsea</taxon>
        <taxon>Perkinsida</taxon>
        <taxon>Perkinsidae</taxon>
        <taxon>Perkinsus</taxon>
    </lineage>
</organism>
<dbReference type="PANTHER" id="PTHR13140:SF845">
    <property type="entry name" value="MYOSIN-LIKE PROTEIN"/>
    <property type="match status" value="1"/>
</dbReference>
<dbReference type="EMBL" id="JABANN010000176">
    <property type="protein sequence ID" value="KAF4667681.1"/>
    <property type="molecule type" value="Genomic_DNA"/>
</dbReference>
<dbReference type="Pfam" id="PF00063">
    <property type="entry name" value="Myosin_head"/>
    <property type="match status" value="2"/>
</dbReference>
<feature type="region of interest" description="Disordered" evidence="7">
    <location>
        <begin position="373"/>
        <end position="410"/>
    </location>
</feature>
<evidence type="ECO:0000313" key="9">
    <source>
        <dbReference type="EMBL" id="KAF4667681.1"/>
    </source>
</evidence>
<gene>
    <name evidence="9" type="ORF">FOL46_002390</name>
</gene>
<comment type="caution">
    <text evidence="9">The sequence shown here is derived from an EMBL/GenBank/DDBJ whole genome shotgun (WGS) entry which is preliminary data.</text>
</comment>
<dbReference type="GO" id="GO:0007015">
    <property type="term" value="P:actin filament organization"/>
    <property type="evidence" value="ECO:0007669"/>
    <property type="project" value="TreeGrafter"/>
</dbReference>
<keyword evidence="4 6" id="KW-0505">Motor protein</keyword>
<evidence type="ECO:0000256" key="1">
    <source>
        <dbReference type="ARBA" id="ARBA00022741"/>
    </source>
</evidence>
<dbReference type="Gene3D" id="1.20.5.4820">
    <property type="match status" value="1"/>
</dbReference>
<dbReference type="CDD" id="cd22249">
    <property type="entry name" value="UDM1_RNF168_RNF169-like"/>
    <property type="match status" value="1"/>
</dbReference>
<dbReference type="SMART" id="SM00382">
    <property type="entry name" value="AAA"/>
    <property type="match status" value="1"/>
</dbReference>
<evidence type="ECO:0000256" key="7">
    <source>
        <dbReference type="SAM" id="MobiDB-lite"/>
    </source>
</evidence>
<dbReference type="PRINTS" id="PR00193">
    <property type="entry name" value="MYOSINHEAVY"/>
</dbReference>
<feature type="domain" description="Myosin motor" evidence="8">
    <location>
        <begin position="82"/>
        <end position="830"/>
    </location>
</feature>
<dbReference type="GO" id="GO:0051015">
    <property type="term" value="F:actin filament binding"/>
    <property type="evidence" value="ECO:0007669"/>
    <property type="project" value="TreeGrafter"/>
</dbReference>
<evidence type="ECO:0000256" key="6">
    <source>
        <dbReference type="PROSITE-ProRule" id="PRU00782"/>
    </source>
</evidence>
<keyword evidence="2 6" id="KW-0067">ATP-binding</keyword>
<feature type="compositionally biased region" description="Basic and acidic residues" evidence="7">
    <location>
        <begin position="1523"/>
        <end position="1534"/>
    </location>
</feature>
<evidence type="ECO:0000256" key="4">
    <source>
        <dbReference type="ARBA" id="ARBA00023175"/>
    </source>
</evidence>
<dbReference type="GO" id="GO:0000146">
    <property type="term" value="F:microfilament motor activity"/>
    <property type="evidence" value="ECO:0007669"/>
    <property type="project" value="TreeGrafter"/>
</dbReference>
<dbReference type="InterPro" id="IPR003593">
    <property type="entry name" value="AAA+_ATPase"/>
</dbReference>
<dbReference type="Proteomes" id="UP000572268">
    <property type="component" value="Unassembled WGS sequence"/>
</dbReference>
<proteinExistence type="inferred from homology"/>
<dbReference type="Gene3D" id="1.20.120.720">
    <property type="entry name" value="Myosin VI head, motor domain, U50 subdomain"/>
    <property type="match status" value="1"/>
</dbReference>
<feature type="compositionally biased region" description="Basic and acidic residues" evidence="7">
    <location>
        <begin position="935"/>
        <end position="988"/>
    </location>
</feature>
<dbReference type="InterPro" id="IPR001609">
    <property type="entry name" value="Myosin_head_motor_dom-like"/>
</dbReference>
<feature type="region of interest" description="Disordered" evidence="7">
    <location>
        <begin position="933"/>
        <end position="996"/>
    </location>
</feature>
<dbReference type="InterPro" id="IPR036961">
    <property type="entry name" value="Kinesin_motor_dom_sf"/>
</dbReference>
<evidence type="ECO:0000313" key="10">
    <source>
        <dbReference type="Proteomes" id="UP000572268"/>
    </source>
</evidence>
<accession>A0A7J6M9G3</accession>
<protein>
    <recommendedName>
        <fullName evidence="8">Myosin motor domain-containing protein</fullName>
    </recommendedName>
</protein>
<feature type="compositionally biased region" description="Acidic residues" evidence="7">
    <location>
        <begin position="373"/>
        <end position="386"/>
    </location>
</feature>
<evidence type="ECO:0000259" key="8">
    <source>
        <dbReference type="PROSITE" id="PS51456"/>
    </source>
</evidence>
<dbReference type="GO" id="GO:0005737">
    <property type="term" value="C:cytoplasm"/>
    <property type="evidence" value="ECO:0007669"/>
    <property type="project" value="TreeGrafter"/>
</dbReference>
<dbReference type="Gene3D" id="1.10.10.820">
    <property type="match status" value="1"/>
</dbReference>